<keyword evidence="7" id="KW-0067">ATP-binding</keyword>
<dbReference type="InterPro" id="IPR013525">
    <property type="entry name" value="ABC2_TM"/>
</dbReference>
<comment type="subcellular location">
    <subcellularLocation>
        <location evidence="1">Membrane</location>
        <topology evidence="1">Multi-pass membrane protein</topology>
    </subcellularLocation>
</comment>
<dbReference type="InterPro" id="IPR026082">
    <property type="entry name" value="ABCA"/>
</dbReference>
<evidence type="ECO:0000256" key="1">
    <source>
        <dbReference type="ARBA" id="ARBA00004141"/>
    </source>
</evidence>
<keyword evidence="9 11" id="KW-0472">Membrane</keyword>
<feature type="transmembrane region" description="Helical" evidence="11">
    <location>
        <begin position="1169"/>
        <end position="1197"/>
    </location>
</feature>
<feature type="transmembrane region" description="Helical" evidence="11">
    <location>
        <begin position="1068"/>
        <end position="1094"/>
    </location>
</feature>
<dbReference type="InterPro" id="IPR017871">
    <property type="entry name" value="ABC_transporter-like_CS"/>
</dbReference>
<evidence type="ECO:0000256" key="4">
    <source>
        <dbReference type="ARBA" id="ARBA00022692"/>
    </source>
</evidence>
<feature type="transmembrane region" description="Helical" evidence="11">
    <location>
        <begin position="25"/>
        <end position="44"/>
    </location>
</feature>
<feature type="domain" description="ABC transporter" evidence="12">
    <location>
        <begin position="1293"/>
        <end position="1529"/>
    </location>
</feature>
<feature type="transmembrane region" description="Helical" evidence="11">
    <location>
        <begin position="1029"/>
        <end position="1047"/>
    </location>
</feature>
<comment type="caution">
    <text evidence="13">The sequence shown here is derived from an EMBL/GenBank/DDBJ whole genome shotgun (WGS) entry which is preliminary data.</text>
</comment>
<keyword evidence="8 11" id="KW-1133">Transmembrane helix</keyword>
<evidence type="ECO:0000256" key="8">
    <source>
        <dbReference type="ARBA" id="ARBA00022989"/>
    </source>
</evidence>
<name>A0ABR3VM46_HUMIN</name>
<dbReference type="Gene3D" id="3.40.50.300">
    <property type="entry name" value="P-loop containing nucleotide triphosphate hydrolases"/>
    <property type="match status" value="2"/>
</dbReference>
<sequence length="1678" mass="182421">MATLLGQTWTLTLKNWLITLGRHPLATIIRAFLLPLVLTAWISFSRNLFVPSARYGISPPRPIRSFADGLAASSGSGRDQVVFVNGGFRGGEIERVIGELSTVAEGAGKNVTVVEREDEVMRVCRTSLRGVTPCFAAVVFRGSPTEGEGGMWNYTIRADAVLGVGRVDAESDANDGQVYLLPLQHEIDSIISRTRDGMVMLPEVVDEYPFTSLTPEEREDRVRVVYMGMVINFMGVVFIVCIIGIVYHLAGFMATERESGMSTLVEAMMATIRPWHPQAARILAYHFSFSMLYLPGWIISALILWQGVFAHTSALIIIFHFILSGLALASMTIFGAAFFKKSQLSGISITIAYILLAIIAQTISWPKTSAVVVLSLLFTPCNFTYFITYLARWERQEWPADLLQSPPESPWSLPGIAFFAFLIGQTLVYPVLGALVERWLHGTTSSGRHIVTGPDRTSALGSSDCTVRLDNFTKIYSPSPLRRAFSWLVGPKDTVVAVNGLSLTASRGQIVALLGANGSGKSTTLDTIAGINRATAGSITIDGTGGLGIAPQKNVLWDELTVLEHLRIFNHLKAPKGAAQPRASEEELRALVRAVDLEHKTHAQSRTLSGGQKRKLQLGMMLTGGSAVCCVDEVSSGLDPLSRRKIWDILLAERGRRTMILTTHFLDEADLLADHIAVMSKGRLRAQGSSAELKERLGGGYKIHVGNLRGVESLPEVEGVEMRATQEEAKYLASDSATAAEVIRKLEAAGVEDYRFSGPTIEDVFLRLADEVRDEDLEQTPAVSGSSSADEKDGTKQQDNTQGGGLELMSGQPVGFLRQIWVLFLKRCVVFKHNWFPSAAAFLIPVVAAGLVMLFVSDQKAVGCSPTEQTTPRTATNIFDTDFSIFMVAGPSSKVSREALVRLFAPIYLNTQGILGNGTASSSSSNDLMARSNTPNPADFLANITFVDTLDEFHTSVTQLRKNITPAAIWLGDESSRPTLAYRANGPEMINAWFGKWVMDMLLTNTTFASTYVLFDTPWTPDAGDSVQLLVYMGLALCAAPAFFALYPNLERRRHVRGLQYSNGVRPLPLWIAYTLFDFGICVAAAVVAIAFFAGIATELWHHVGYVFLVLVLHGLASTLLAYVVSLVSANQLSAYAITAAYQAILLLLYLIAYMCVLMFAPVHRIDGLILVVHFAISVLAPIVSVVRALFVALNLFSTACDGEQLAANPASMVQYGGPVVYLIAQSIILFLVLVWADGEKRSSFSLRKLLGRSPSNDNPDPAAAVSDEELANELLRVTSTTSNPHTRTTDGLRVLHLSKSFGKKTTAVDNVTFGIPHGEVFALLGPNGAGKSTTISLIRGDLKPSGPYGGDIFVESHSVTRQLAQARSHLGVCPQFDAIDAMTVEEHLAFYARARGVPDVQRNVAAVAKAVGLEGLRRRPAHALSGGNKRKLSLGIALMGNPSVLLLDEPSSGLDAAAKRVLWRVVAQAAKSSSEAAVGRSVLLTTHSMEEADALASRAGILAKRMLALGRVEKLRERYGGQLHAHLVLRGAPRTEEGLVERVKEWLRTELRSKLGLGEGVGEVEVEEGAWNGQVRFHVPVVGGSDEKKEKISVREREEGHNEQIPASSTSSFGSAMGRLVVLLEENKEALGIEYYSVSPTTLDQVFLTVVGAHNVQEEGYEQDEKKDKKRWWLCGK</sequence>
<dbReference type="Proteomes" id="UP001583172">
    <property type="component" value="Unassembled WGS sequence"/>
</dbReference>
<keyword evidence="3" id="KW-0813">Transport</keyword>
<keyword evidence="6" id="KW-0547">Nucleotide-binding</keyword>
<keyword evidence="14" id="KW-1185">Reference proteome</keyword>
<evidence type="ECO:0000256" key="11">
    <source>
        <dbReference type="SAM" id="Phobius"/>
    </source>
</evidence>
<evidence type="ECO:0000256" key="7">
    <source>
        <dbReference type="ARBA" id="ARBA00022840"/>
    </source>
</evidence>
<keyword evidence="5" id="KW-0677">Repeat</keyword>
<feature type="region of interest" description="Disordered" evidence="10">
    <location>
        <begin position="776"/>
        <end position="807"/>
    </location>
</feature>
<feature type="transmembrane region" description="Helical" evidence="11">
    <location>
        <begin position="1140"/>
        <end position="1163"/>
    </location>
</feature>
<evidence type="ECO:0000256" key="3">
    <source>
        <dbReference type="ARBA" id="ARBA00022448"/>
    </source>
</evidence>
<keyword evidence="4 11" id="KW-0812">Transmembrane</keyword>
<organism evidence="13 14">
    <name type="scientific">Humicola insolens</name>
    <name type="common">Soft-rot fungus</name>
    <dbReference type="NCBI Taxonomy" id="85995"/>
    <lineage>
        <taxon>Eukaryota</taxon>
        <taxon>Fungi</taxon>
        <taxon>Dikarya</taxon>
        <taxon>Ascomycota</taxon>
        <taxon>Pezizomycotina</taxon>
        <taxon>Sordariomycetes</taxon>
        <taxon>Sordariomycetidae</taxon>
        <taxon>Sordariales</taxon>
        <taxon>Chaetomiaceae</taxon>
        <taxon>Mycothermus</taxon>
    </lineage>
</organism>
<feature type="transmembrane region" description="Helical" evidence="11">
    <location>
        <begin position="224"/>
        <end position="250"/>
    </location>
</feature>
<dbReference type="Pfam" id="PF00005">
    <property type="entry name" value="ABC_tran"/>
    <property type="match status" value="2"/>
</dbReference>
<evidence type="ECO:0000256" key="6">
    <source>
        <dbReference type="ARBA" id="ARBA00022741"/>
    </source>
</evidence>
<dbReference type="SMART" id="SM00382">
    <property type="entry name" value="AAA"/>
    <property type="match status" value="2"/>
</dbReference>
<gene>
    <name evidence="13" type="ORF">VTJ49DRAFT_4583</name>
</gene>
<evidence type="ECO:0000313" key="14">
    <source>
        <dbReference type="Proteomes" id="UP001583172"/>
    </source>
</evidence>
<evidence type="ECO:0000313" key="13">
    <source>
        <dbReference type="EMBL" id="KAL1842672.1"/>
    </source>
</evidence>
<feature type="transmembrane region" description="Helical" evidence="11">
    <location>
        <begin position="1106"/>
        <end position="1128"/>
    </location>
</feature>
<evidence type="ECO:0000256" key="10">
    <source>
        <dbReference type="SAM" id="MobiDB-lite"/>
    </source>
</evidence>
<dbReference type="CDD" id="cd03263">
    <property type="entry name" value="ABC_subfamily_A"/>
    <property type="match status" value="2"/>
</dbReference>
<evidence type="ECO:0000256" key="9">
    <source>
        <dbReference type="ARBA" id="ARBA00023136"/>
    </source>
</evidence>
<feature type="domain" description="ABC transporter" evidence="12">
    <location>
        <begin position="467"/>
        <end position="706"/>
    </location>
</feature>
<dbReference type="PROSITE" id="PS50893">
    <property type="entry name" value="ABC_TRANSPORTER_2"/>
    <property type="match status" value="2"/>
</dbReference>
<dbReference type="Pfam" id="PF12698">
    <property type="entry name" value="ABC2_membrane_3"/>
    <property type="match status" value="1"/>
</dbReference>
<dbReference type="InterPro" id="IPR003439">
    <property type="entry name" value="ABC_transporter-like_ATP-bd"/>
</dbReference>
<evidence type="ECO:0000256" key="5">
    <source>
        <dbReference type="ARBA" id="ARBA00022737"/>
    </source>
</evidence>
<accession>A0ABR3VM46</accession>
<comment type="similarity">
    <text evidence="2">Belongs to the ABC transporter superfamily. ABCA family.</text>
</comment>
<dbReference type="PANTHER" id="PTHR19229">
    <property type="entry name" value="ATP-BINDING CASSETTE TRANSPORTER SUBFAMILY A ABCA"/>
    <property type="match status" value="1"/>
</dbReference>
<dbReference type="EMBL" id="JAZGSY010000036">
    <property type="protein sequence ID" value="KAL1842672.1"/>
    <property type="molecule type" value="Genomic_DNA"/>
</dbReference>
<feature type="transmembrane region" description="Helical" evidence="11">
    <location>
        <begin position="283"/>
        <end position="305"/>
    </location>
</feature>
<evidence type="ECO:0000256" key="2">
    <source>
        <dbReference type="ARBA" id="ARBA00008869"/>
    </source>
</evidence>
<feature type="transmembrane region" description="Helical" evidence="11">
    <location>
        <begin position="344"/>
        <end position="363"/>
    </location>
</feature>
<dbReference type="InterPro" id="IPR003593">
    <property type="entry name" value="AAA+_ATPase"/>
</dbReference>
<proteinExistence type="inferred from homology"/>
<dbReference type="SUPFAM" id="SSF52540">
    <property type="entry name" value="P-loop containing nucleoside triphosphate hydrolases"/>
    <property type="match status" value="2"/>
</dbReference>
<feature type="transmembrane region" description="Helical" evidence="11">
    <location>
        <begin position="411"/>
        <end position="432"/>
    </location>
</feature>
<dbReference type="InterPro" id="IPR027417">
    <property type="entry name" value="P-loop_NTPase"/>
</dbReference>
<evidence type="ECO:0000259" key="12">
    <source>
        <dbReference type="PROSITE" id="PS50893"/>
    </source>
</evidence>
<feature type="transmembrane region" description="Helical" evidence="11">
    <location>
        <begin position="317"/>
        <end position="338"/>
    </location>
</feature>
<feature type="transmembrane region" description="Helical" evidence="11">
    <location>
        <begin position="1218"/>
        <end position="1237"/>
    </location>
</feature>
<dbReference type="PROSITE" id="PS00211">
    <property type="entry name" value="ABC_TRANSPORTER_1"/>
    <property type="match status" value="2"/>
</dbReference>
<feature type="transmembrane region" description="Helical" evidence="11">
    <location>
        <begin position="835"/>
        <end position="856"/>
    </location>
</feature>
<reference evidence="13 14" key="1">
    <citation type="journal article" date="2024" name="Commun. Biol.">
        <title>Comparative genomic analysis of thermophilic fungi reveals convergent evolutionary adaptations and gene losses.</title>
        <authorList>
            <person name="Steindorff A.S."/>
            <person name="Aguilar-Pontes M.V."/>
            <person name="Robinson A.J."/>
            <person name="Andreopoulos B."/>
            <person name="LaButti K."/>
            <person name="Kuo A."/>
            <person name="Mondo S."/>
            <person name="Riley R."/>
            <person name="Otillar R."/>
            <person name="Haridas S."/>
            <person name="Lipzen A."/>
            <person name="Grimwood J."/>
            <person name="Schmutz J."/>
            <person name="Clum A."/>
            <person name="Reid I.D."/>
            <person name="Moisan M.C."/>
            <person name="Butler G."/>
            <person name="Nguyen T.T.M."/>
            <person name="Dewar K."/>
            <person name="Conant G."/>
            <person name="Drula E."/>
            <person name="Henrissat B."/>
            <person name="Hansel C."/>
            <person name="Singer S."/>
            <person name="Hutchinson M.I."/>
            <person name="de Vries R.P."/>
            <person name="Natvig D.O."/>
            <person name="Powell A.J."/>
            <person name="Tsang A."/>
            <person name="Grigoriev I.V."/>
        </authorList>
    </citation>
    <scope>NUCLEOTIDE SEQUENCE [LARGE SCALE GENOMIC DNA]</scope>
    <source>
        <strain evidence="13 14">CBS 620.91</strain>
    </source>
</reference>
<feature type="transmembrane region" description="Helical" evidence="11">
    <location>
        <begin position="370"/>
        <end position="391"/>
    </location>
</feature>
<protein>
    <recommendedName>
        <fullName evidence="12">ABC transporter domain-containing protein</fullName>
    </recommendedName>
</protein>
<dbReference type="PANTHER" id="PTHR19229:SF36">
    <property type="entry name" value="ATP-BINDING CASSETTE SUB-FAMILY A MEMBER 2"/>
    <property type="match status" value="1"/>
</dbReference>